<dbReference type="PANTHER" id="PTHR10229:SF0">
    <property type="entry name" value="GTP-BINDING PROTEIN 6-RELATED"/>
    <property type="match status" value="1"/>
</dbReference>
<dbReference type="InterPro" id="IPR027417">
    <property type="entry name" value="P-loop_NTPase"/>
</dbReference>
<feature type="domain" description="Hflx-type G" evidence="5">
    <location>
        <begin position="288"/>
        <end position="458"/>
    </location>
</feature>
<dbReference type="GO" id="GO:0043022">
    <property type="term" value="F:ribosome binding"/>
    <property type="evidence" value="ECO:0000318"/>
    <property type="project" value="GO_Central"/>
</dbReference>
<dbReference type="PROSITE" id="PS51705">
    <property type="entry name" value="G_HFLX"/>
    <property type="match status" value="1"/>
</dbReference>
<dbReference type="GO" id="GO:0005737">
    <property type="term" value="C:cytoplasm"/>
    <property type="evidence" value="ECO:0000318"/>
    <property type="project" value="GO_Central"/>
</dbReference>
<dbReference type="Pfam" id="PF19275">
    <property type="entry name" value="HflX_C"/>
    <property type="match status" value="1"/>
</dbReference>
<dbReference type="InParanoid" id="A7RKY6"/>
<dbReference type="EMBL" id="DS469517">
    <property type="protein sequence ID" value="EDO47840.1"/>
    <property type="molecule type" value="Genomic_DNA"/>
</dbReference>
<evidence type="ECO:0000313" key="7">
    <source>
        <dbReference type="Proteomes" id="UP000001593"/>
    </source>
</evidence>
<dbReference type="InterPro" id="IPR006073">
    <property type="entry name" value="GTP-bd"/>
</dbReference>
<dbReference type="Gene3D" id="3.40.50.11060">
    <property type="entry name" value="GTPase HflX, N-terminal domain"/>
    <property type="match status" value="1"/>
</dbReference>
<dbReference type="Proteomes" id="UP000001593">
    <property type="component" value="Unassembled WGS sequence"/>
</dbReference>
<organism evidence="6 7">
    <name type="scientific">Nematostella vectensis</name>
    <name type="common">Starlet sea anemone</name>
    <dbReference type="NCBI Taxonomy" id="45351"/>
    <lineage>
        <taxon>Eukaryota</taxon>
        <taxon>Metazoa</taxon>
        <taxon>Cnidaria</taxon>
        <taxon>Anthozoa</taxon>
        <taxon>Hexacorallia</taxon>
        <taxon>Actiniaria</taxon>
        <taxon>Edwardsiidae</taxon>
        <taxon>Nematostella</taxon>
    </lineage>
</organism>
<dbReference type="PANTHER" id="PTHR10229">
    <property type="entry name" value="GTP-BINDING PROTEIN HFLX"/>
    <property type="match status" value="1"/>
</dbReference>
<accession>A7RKY6</accession>
<reference evidence="6 7" key="1">
    <citation type="journal article" date="2007" name="Science">
        <title>Sea anemone genome reveals ancestral eumetazoan gene repertoire and genomic organization.</title>
        <authorList>
            <person name="Putnam N.H."/>
            <person name="Srivastava M."/>
            <person name="Hellsten U."/>
            <person name="Dirks B."/>
            <person name="Chapman J."/>
            <person name="Salamov A."/>
            <person name="Terry A."/>
            <person name="Shapiro H."/>
            <person name="Lindquist E."/>
            <person name="Kapitonov V.V."/>
            <person name="Jurka J."/>
            <person name="Genikhovich G."/>
            <person name="Grigoriev I.V."/>
            <person name="Lucas S.M."/>
            <person name="Steele R.E."/>
            <person name="Finnerty J.R."/>
            <person name="Technau U."/>
            <person name="Martindale M.Q."/>
            <person name="Rokhsar D.S."/>
        </authorList>
    </citation>
    <scope>NUCLEOTIDE SEQUENCE [LARGE SCALE GENOMIC DNA]</scope>
    <source>
        <strain evidence="7">CH2 X CH6</strain>
    </source>
</reference>
<dbReference type="KEGG" id="nve:5519970"/>
<dbReference type="InterPro" id="IPR030394">
    <property type="entry name" value="G_HFLX_dom"/>
</dbReference>
<evidence type="ECO:0000256" key="4">
    <source>
        <dbReference type="ARBA" id="ARBA00023134"/>
    </source>
</evidence>
<dbReference type="eggNOG" id="KOG0410">
    <property type="taxonomic scope" value="Eukaryota"/>
</dbReference>
<dbReference type="Pfam" id="PF16360">
    <property type="entry name" value="GTP-bdg_M"/>
    <property type="match status" value="1"/>
</dbReference>
<keyword evidence="7" id="KW-1185">Reference proteome</keyword>
<dbReference type="HOGENOM" id="CLU_019597_0_0_1"/>
<dbReference type="CDD" id="cd01878">
    <property type="entry name" value="HflX"/>
    <property type="match status" value="1"/>
</dbReference>
<dbReference type="GO" id="GO:0005525">
    <property type="term" value="F:GTP binding"/>
    <property type="evidence" value="ECO:0007669"/>
    <property type="project" value="UniProtKB-KW"/>
</dbReference>
<dbReference type="STRING" id="45351.A7RKY6"/>
<dbReference type="NCBIfam" id="TIGR03156">
    <property type="entry name" value="GTP_HflX"/>
    <property type="match status" value="1"/>
</dbReference>
<protein>
    <recommendedName>
        <fullName evidence="5">Hflx-type G domain-containing protein</fullName>
    </recommendedName>
</protein>
<evidence type="ECO:0000256" key="2">
    <source>
        <dbReference type="ARBA" id="ARBA00022741"/>
    </source>
</evidence>
<name>A7RKY6_NEMVE</name>
<dbReference type="FunFam" id="3.40.50.300:FF:000886">
    <property type="entry name" value="Putative GTP-binding protein 6"/>
    <property type="match status" value="1"/>
</dbReference>
<evidence type="ECO:0000313" key="6">
    <source>
        <dbReference type="EMBL" id="EDO47840.1"/>
    </source>
</evidence>
<keyword evidence="1" id="KW-0479">Metal-binding</keyword>
<keyword evidence="2" id="KW-0547">Nucleotide-binding</keyword>
<evidence type="ECO:0000256" key="1">
    <source>
        <dbReference type="ARBA" id="ARBA00022723"/>
    </source>
</evidence>
<dbReference type="InterPro" id="IPR016496">
    <property type="entry name" value="GTPase_HflX"/>
</dbReference>
<dbReference type="OMA" id="IDVANKC"/>
<evidence type="ECO:0000259" key="5">
    <source>
        <dbReference type="PROSITE" id="PS51705"/>
    </source>
</evidence>
<dbReference type="InterPro" id="IPR025121">
    <property type="entry name" value="GTPase_HflX_N"/>
</dbReference>
<evidence type="ECO:0000256" key="3">
    <source>
        <dbReference type="ARBA" id="ARBA00022842"/>
    </source>
</evidence>
<keyword evidence="3" id="KW-0460">Magnesium</keyword>
<dbReference type="GO" id="GO:0046872">
    <property type="term" value="F:metal ion binding"/>
    <property type="evidence" value="ECO:0007669"/>
    <property type="project" value="UniProtKB-KW"/>
</dbReference>
<dbReference type="SUPFAM" id="SSF52540">
    <property type="entry name" value="P-loop containing nucleoside triphosphate hydrolases"/>
    <property type="match status" value="1"/>
</dbReference>
<dbReference type="PhylomeDB" id="A7RKY6"/>
<proteinExistence type="predicted"/>
<dbReference type="Gene3D" id="3.40.50.300">
    <property type="entry name" value="P-loop containing nucleotide triphosphate hydrolases"/>
    <property type="match status" value="1"/>
</dbReference>
<dbReference type="OrthoDB" id="10268034at2759"/>
<dbReference type="InterPro" id="IPR042108">
    <property type="entry name" value="GTPase_HflX_N_sf"/>
</dbReference>
<dbReference type="Pfam" id="PF13167">
    <property type="entry name" value="GTP-bdg_N"/>
    <property type="match status" value="1"/>
</dbReference>
<dbReference type="AlphaFoldDB" id="A7RKY6"/>
<dbReference type="InterPro" id="IPR032305">
    <property type="entry name" value="GTP-bd_M"/>
</dbReference>
<sequence>MHSPLTRLLTSKLKHRSFLCKGHKEALGILSAYRHLSKSNNKTPSWQEGLEEDDHPDTLEVLKSLRAKHHYHGKAVDDPKKHGVMVIEPDYKWGRHRFKKATAEHRLEEACGLVQAISNWTVNTSAIEPIRKVDTKSFFGKGKIEELQERISQAKQIEENTLDAVYLDVGQLTPRQHKELEVFWDVKVFDRFGIVLQIFKERAQTAEAKIQVELAEIPYIRSRLVGDDSVEFDQQRGGTHFISGSGETQLERERRVLTERELKLKKKLEALRKHREHVRHERQKRHIPVVSVVGYTNAGKTTLIKSLTGDNKMQPDNKLFATLDVTAHPGKLPSGMQVLFVDTVGFVSDLPPELVESFSATLEDMVDSDLVVHVRDVCHPEQEAQNEDVLSVLQQLKLRPALMKTIINVYNKIDKCSAEHLQDTVSHMHTCEVQISALHGMGLDLLRKHIEEGIMKSTGRMIKRVVIPPDGPQLSWLYHEATVHETVADEDGFITATVIIDEATNNKFEKKFGKLLH</sequence>
<dbReference type="Pfam" id="PF01926">
    <property type="entry name" value="MMR_HSR1"/>
    <property type="match status" value="1"/>
</dbReference>
<gene>
    <name evidence="6" type="ORF">NEMVEDRAFT_v1g198618</name>
</gene>
<dbReference type="InterPro" id="IPR045498">
    <property type="entry name" value="HflX_C"/>
</dbReference>
<keyword evidence="4" id="KW-0342">GTP-binding</keyword>